<reference evidence="2 3" key="1">
    <citation type="submission" date="2018-02" db="EMBL/GenBank/DDBJ databases">
        <title>The complete genome of two Bacillus pumilus strains from Cuatro Cienegas, Coahuila, Mexico.</title>
        <authorList>
            <person name="Zarza E."/>
            <person name="Alcaraz L.D."/>
            <person name="Aguilar-Salinas B."/>
            <person name="Islas A."/>
            <person name="Olmedo-Alvarez G."/>
        </authorList>
    </citation>
    <scope>NUCLEOTIDE SEQUENCE [LARGE SCALE GENOMIC DNA]</scope>
    <source>
        <strain evidence="2 3">145</strain>
    </source>
</reference>
<keyword evidence="1" id="KW-0812">Transmembrane</keyword>
<evidence type="ECO:0000256" key="1">
    <source>
        <dbReference type="SAM" id="Phobius"/>
    </source>
</evidence>
<dbReference type="Proteomes" id="UP000264960">
    <property type="component" value="Chromosome"/>
</dbReference>
<protein>
    <submittedName>
        <fullName evidence="2">Uncharacterized protein</fullName>
    </submittedName>
</protein>
<dbReference type="AlphaFoldDB" id="A0AAD0MKZ2"/>
<dbReference type="EMBL" id="CP027116">
    <property type="protein sequence ID" value="AVM23458.1"/>
    <property type="molecule type" value="Genomic_DNA"/>
</dbReference>
<accession>A0AAD0MKZ2</accession>
<evidence type="ECO:0000313" key="2">
    <source>
        <dbReference type="EMBL" id="AVM23458.1"/>
    </source>
</evidence>
<proteinExistence type="predicted"/>
<sequence>MSLKKKLVISIIIASVLFSSYYLLKNLFIKENAKHVSENEFKPSFLNDKLATIYLSASIDYQREGSYTIYINKKGELTTSEGDAIELGSIAQGEQMLLKENPSEINILGKKNAQFKFKNKVHTGYGQANGYLKNKEIFYTLNNQGFGEKDYKSLIRWGNTQNFHEQILNGYFVGTGNDEDKIYVINQDMDTDRSTFHELNLEDKPTLRNSGHIKLINEDWEVYSNIIIKDNLAYFILYHTPEDSKDVSFKVAVFDLEKKKLNGAYLLGNYKSEDQLIPPNEKHFYIKDDILYHLTANSKIYTFNTKTMKPEGSYSLEQEEGLNVKFVYLNSDHIYLLNQKKTGEYEISSYSYQKKTGEYEISSYSYQKGKRLNSLKIKGLDKILDKNHVSEYDFLMLEQNRNDILKIFNR</sequence>
<feature type="transmembrane region" description="Helical" evidence="1">
    <location>
        <begin position="7"/>
        <end position="24"/>
    </location>
</feature>
<keyword evidence="1" id="KW-0472">Membrane</keyword>
<dbReference type="RefSeq" id="WP_117729996.1">
    <property type="nucleotide sequence ID" value="NZ_CP027116.1"/>
</dbReference>
<evidence type="ECO:0000313" key="3">
    <source>
        <dbReference type="Proteomes" id="UP000264960"/>
    </source>
</evidence>
<keyword evidence="1" id="KW-1133">Transmembrane helix</keyword>
<gene>
    <name evidence="2" type="ORF">C5695_06300</name>
</gene>
<name>A0AAD0MKZ2_BACPU</name>
<organism evidence="2 3">
    <name type="scientific">Bacillus pumilus</name>
    <name type="common">Bacillus mesentericus</name>
    <dbReference type="NCBI Taxonomy" id="1408"/>
    <lineage>
        <taxon>Bacteria</taxon>
        <taxon>Bacillati</taxon>
        <taxon>Bacillota</taxon>
        <taxon>Bacilli</taxon>
        <taxon>Bacillales</taxon>
        <taxon>Bacillaceae</taxon>
        <taxon>Bacillus</taxon>
    </lineage>
</organism>